<keyword evidence="8 17" id="KW-0808">Transferase</keyword>
<keyword evidence="7" id="KW-0997">Cell inner membrane</keyword>
<evidence type="ECO:0000313" key="17">
    <source>
        <dbReference type="EMBL" id="RJG09704.1"/>
    </source>
</evidence>
<evidence type="ECO:0000256" key="5">
    <source>
        <dbReference type="ARBA" id="ARBA00016086"/>
    </source>
</evidence>
<evidence type="ECO:0000256" key="6">
    <source>
        <dbReference type="ARBA" id="ARBA00022475"/>
    </source>
</evidence>
<evidence type="ECO:0000256" key="3">
    <source>
        <dbReference type="ARBA" id="ARBA00005182"/>
    </source>
</evidence>
<dbReference type="InterPro" id="IPR034657">
    <property type="entry name" value="AlgJ"/>
</dbReference>
<sequence>MKRSLKLTYICVFLGLLLGLSLWSIRDILSFSTAADTPILNGKLAHAFEKHYDDQFVLKKLGTNIWATMDFLLFGEGRPGVVVGRQDWLFTDEEFKPAPQGDVLQKNWQLIEAVHAELNRRGVTLVLALLPAKARLYQEHVGDVQPVAAQQQLYGKAFARMQARKVLGPNLFGALLRAKAHGSVFLRTDTHWTPFGAETVANSLAHYLEATGQWQPGVAAFVTEEQGRELYKGDLLSFLPMDPYFLSLQPPAETLVQRSTRPVGEALEGDAALFGEALPEVALVGTSYSANPKWNFAGALKQALRSELVNYAEGGHGPLLPMLKLLQRGEAETATLKLLIWEFPERYLMQPNDLSGFDPVWLQRLTSAVTDSEHLAVRQPFTPVVRD</sequence>
<dbReference type="UniPathway" id="UPA00286"/>
<feature type="domain" description="AlgX/AlgJ SGNH hydrolase-like" evidence="16">
    <location>
        <begin position="81"/>
        <end position="345"/>
    </location>
</feature>
<keyword evidence="11" id="KW-0016">Alginate biosynthesis</keyword>
<evidence type="ECO:0000313" key="18">
    <source>
        <dbReference type="Proteomes" id="UP000284021"/>
    </source>
</evidence>
<organism evidence="17 18">
    <name type="scientific">Pseudomonas cavernicola</name>
    <dbReference type="NCBI Taxonomy" id="2320866"/>
    <lineage>
        <taxon>Bacteria</taxon>
        <taxon>Pseudomonadati</taxon>
        <taxon>Pseudomonadota</taxon>
        <taxon>Gammaproteobacteria</taxon>
        <taxon>Pseudomonadales</taxon>
        <taxon>Pseudomonadaceae</taxon>
        <taxon>Pseudomonas</taxon>
    </lineage>
</organism>
<dbReference type="GO" id="GO:0042121">
    <property type="term" value="P:alginic acid biosynthetic process"/>
    <property type="evidence" value="ECO:0007669"/>
    <property type="project" value="UniProtKB-UniPathway"/>
</dbReference>
<dbReference type="AlphaFoldDB" id="A0A418XB48"/>
<keyword evidence="18" id="KW-1185">Reference proteome</keyword>
<keyword evidence="12 15" id="KW-0472">Membrane</keyword>
<dbReference type="RefSeq" id="WP_119955397.1">
    <property type="nucleotide sequence ID" value="NZ_QYUR01000006.1"/>
</dbReference>
<reference evidence="17 18" key="1">
    <citation type="submission" date="2018-09" db="EMBL/GenBank/DDBJ databases">
        <authorList>
            <person name="Zhu H."/>
        </authorList>
    </citation>
    <scope>NUCLEOTIDE SEQUENCE [LARGE SCALE GENOMIC DNA]</scope>
    <source>
        <strain evidence="17 18">K1S02-6</strain>
    </source>
</reference>
<name>A0A418XB48_9PSED</name>
<evidence type="ECO:0000256" key="13">
    <source>
        <dbReference type="ARBA" id="ARBA00023315"/>
    </source>
</evidence>
<dbReference type="EMBL" id="QYUR01000006">
    <property type="protein sequence ID" value="RJG09704.1"/>
    <property type="molecule type" value="Genomic_DNA"/>
</dbReference>
<evidence type="ECO:0000259" key="16">
    <source>
        <dbReference type="Pfam" id="PF16822"/>
    </source>
</evidence>
<evidence type="ECO:0000256" key="15">
    <source>
        <dbReference type="SAM" id="Phobius"/>
    </source>
</evidence>
<accession>A0A418XB48</accession>
<comment type="caution">
    <text evidence="17">The sequence shown here is derived from an EMBL/GenBank/DDBJ whole genome shotgun (WGS) entry which is preliminary data.</text>
</comment>
<keyword evidence="10" id="KW-0574">Periplasm</keyword>
<evidence type="ECO:0000256" key="2">
    <source>
        <dbReference type="ARBA" id="ARBA00004587"/>
    </source>
</evidence>
<evidence type="ECO:0000256" key="1">
    <source>
        <dbReference type="ARBA" id="ARBA00004418"/>
    </source>
</evidence>
<evidence type="ECO:0000256" key="9">
    <source>
        <dbReference type="ARBA" id="ARBA00022729"/>
    </source>
</evidence>
<comment type="pathway">
    <text evidence="3">Glycan biosynthesis; alginate biosynthesis.</text>
</comment>
<evidence type="ECO:0000256" key="10">
    <source>
        <dbReference type="ARBA" id="ARBA00022764"/>
    </source>
</evidence>
<keyword evidence="13" id="KW-0012">Acyltransferase</keyword>
<keyword evidence="15" id="KW-0812">Transmembrane</keyword>
<dbReference type="OrthoDB" id="9760774at2"/>
<comment type="similarity">
    <text evidence="4">Belongs to the AlgJ family.</text>
</comment>
<evidence type="ECO:0000256" key="14">
    <source>
        <dbReference type="ARBA" id="ARBA00031031"/>
    </source>
</evidence>
<feature type="transmembrane region" description="Helical" evidence="15">
    <location>
        <begin position="7"/>
        <end position="25"/>
    </location>
</feature>
<protein>
    <recommendedName>
        <fullName evidence="5">Probable alginate O-acetylase AlgJ</fullName>
    </recommendedName>
    <alternativeName>
        <fullName evidence="14">Alginate biosynthesis protein AlgJ</fullName>
    </alternativeName>
</protein>
<dbReference type="InterPro" id="IPR031811">
    <property type="entry name" value="ALGX/ALGJ_SGNH-like"/>
</dbReference>
<keyword evidence="6" id="KW-1003">Cell membrane</keyword>
<keyword evidence="15" id="KW-1133">Transmembrane helix</keyword>
<evidence type="ECO:0000256" key="11">
    <source>
        <dbReference type="ARBA" id="ARBA00022841"/>
    </source>
</evidence>
<dbReference type="Proteomes" id="UP000284021">
    <property type="component" value="Unassembled WGS sequence"/>
</dbReference>
<dbReference type="Pfam" id="PF16822">
    <property type="entry name" value="ALGX"/>
    <property type="match status" value="1"/>
</dbReference>
<dbReference type="CDD" id="cd14442">
    <property type="entry name" value="AlgJ_like"/>
    <property type="match status" value="1"/>
</dbReference>
<dbReference type="GO" id="GO:0005886">
    <property type="term" value="C:plasma membrane"/>
    <property type="evidence" value="ECO:0007669"/>
    <property type="project" value="UniProtKB-SubCell"/>
</dbReference>
<evidence type="ECO:0000256" key="12">
    <source>
        <dbReference type="ARBA" id="ARBA00023136"/>
    </source>
</evidence>
<gene>
    <name evidence="17" type="ORF">D3879_16660</name>
</gene>
<evidence type="ECO:0000256" key="4">
    <source>
        <dbReference type="ARBA" id="ARBA00006038"/>
    </source>
</evidence>
<comment type="subcellular location">
    <subcellularLocation>
        <location evidence="2">Cell inner membrane</location>
        <topology evidence="2">Peripheral membrane protein</topology>
        <orientation evidence="2">Periplasmic side</orientation>
    </subcellularLocation>
    <subcellularLocation>
        <location evidence="1">Periplasm</location>
    </subcellularLocation>
</comment>
<keyword evidence="9" id="KW-0732">Signal</keyword>
<evidence type="ECO:0000256" key="8">
    <source>
        <dbReference type="ARBA" id="ARBA00022679"/>
    </source>
</evidence>
<proteinExistence type="inferred from homology"/>
<dbReference type="GO" id="GO:0016746">
    <property type="term" value="F:acyltransferase activity"/>
    <property type="evidence" value="ECO:0007669"/>
    <property type="project" value="UniProtKB-KW"/>
</dbReference>
<evidence type="ECO:0000256" key="7">
    <source>
        <dbReference type="ARBA" id="ARBA00022519"/>
    </source>
</evidence>
<dbReference type="GO" id="GO:0042597">
    <property type="term" value="C:periplasmic space"/>
    <property type="evidence" value="ECO:0007669"/>
    <property type="project" value="UniProtKB-SubCell"/>
</dbReference>